<feature type="compositionally biased region" description="Basic and acidic residues" evidence="10">
    <location>
        <begin position="511"/>
        <end position="525"/>
    </location>
</feature>
<dbReference type="EC" id="6.1.1.6" evidence="1 9"/>
<proteinExistence type="inferred from homology"/>
<reference evidence="12" key="1">
    <citation type="submission" date="2017-08" db="EMBL/GenBank/DDBJ databases">
        <authorList>
            <person name="Polle J.E."/>
            <person name="Barry K."/>
            <person name="Cushman J."/>
            <person name="Schmutz J."/>
            <person name="Tran D."/>
            <person name="Hathwaick L.T."/>
            <person name="Yim W.C."/>
            <person name="Jenkins J."/>
            <person name="Mckie-Krisberg Z.M."/>
            <person name="Prochnik S."/>
            <person name="Lindquist E."/>
            <person name="Dockter R.B."/>
            <person name="Adam C."/>
            <person name="Molina H."/>
            <person name="Bunkerborg J."/>
            <person name="Jin E."/>
            <person name="Buchheim M."/>
            <person name="Magnuson J."/>
        </authorList>
    </citation>
    <scope>NUCLEOTIDE SEQUENCE</scope>
    <source>
        <strain evidence="12">CCAP 19/18</strain>
    </source>
</reference>
<keyword evidence="3" id="KW-0479">Metal-binding</keyword>
<dbReference type="NCBIfam" id="NF001756">
    <property type="entry name" value="PRK00484.1"/>
    <property type="match status" value="1"/>
</dbReference>
<evidence type="ECO:0000256" key="6">
    <source>
        <dbReference type="ARBA" id="ARBA00023146"/>
    </source>
</evidence>
<evidence type="ECO:0000256" key="7">
    <source>
        <dbReference type="ARBA" id="ARBA00030563"/>
    </source>
</evidence>
<dbReference type="Gene3D" id="2.40.50.140">
    <property type="entry name" value="Nucleic acid-binding proteins"/>
    <property type="match status" value="1"/>
</dbReference>
<keyword evidence="6" id="KW-0030">Aminoacyl-tRNA synthetase</keyword>
<accession>A0ABQ7GQK4</accession>
<dbReference type="SUPFAM" id="SSF50249">
    <property type="entry name" value="Nucleic acid-binding proteins"/>
    <property type="match status" value="1"/>
</dbReference>
<evidence type="ECO:0000256" key="4">
    <source>
        <dbReference type="ARBA" id="ARBA00022741"/>
    </source>
</evidence>
<dbReference type="Pfam" id="PF01336">
    <property type="entry name" value="tRNA_anti-codon"/>
    <property type="match status" value="1"/>
</dbReference>
<feature type="region of interest" description="Disordered" evidence="10">
    <location>
        <begin position="31"/>
        <end position="73"/>
    </location>
</feature>
<dbReference type="PANTHER" id="PTHR42918:SF15">
    <property type="entry name" value="LYSINE--TRNA LIGASE, CHLOROPLASTIC_MITOCHONDRIAL"/>
    <property type="match status" value="1"/>
</dbReference>
<dbReference type="SUPFAM" id="SSF55681">
    <property type="entry name" value="Class II aaRS and biotin synthetases"/>
    <property type="match status" value="1"/>
</dbReference>
<feature type="domain" description="Aminoacyl-transfer RNA synthetases class-II family profile" evidence="11">
    <location>
        <begin position="238"/>
        <end position="578"/>
    </location>
</feature>
<dbReference type="EMBL" id="MU069638">
    <property type="protein sequence ID" value="KAF5836886.1"/>
    <property type="molecule type" value="Genomic_DNA"/>
</dbReference>
<dbReference type="NCBIfam" id="TIGR00499">
    <property type="entry name" value="lysS_bact"/>
    <property type="match status" value="1"/>
</dbReference>
<keyword evidence="13" id="KW-1185">Reference proteome</keyword>
<keyword evidence="4" id="KW-0547">Nucleotide-binding</keyword>
<gene>
    <name evidence="12" type="ORF">DUNSADRAFT_5278</name>
</gene>
<protein>
    <recommendedName>
        <fullName evidence="1 9">Lysine--tRNA ligase</fullName>
        <ecNumber evidence="1 9">6.1.1.6</ecNumber>
    </recommendedName>
    <alternativeName>
        <fullName evidence="7 9">Lysyl-tRNA synthetase</fullName>
    </alternativeName>
</protein>
<dbReference type="Proteomes" id="UP000815325">
    <property type="component" value="Unassembled WGS sequence"/>
</dbReference>
<dbReference type="Gene3D" id="3.30.930.10">
    <property type="entry name" value="Bira Bifunctional Protein, Domain 2"/>
    <property type="match status" value="1"/>
</dbReference>
<dbReference type="InterPro" id="IPR002313">
    <property type="entry name" value="Lys-tRNA-ligase_II"/>
</dbReference>
<feature type="region of interest" description="Disordered" evidence="10">
    <location>
        <begin position="511"/>
        <end position="530"/>
    </location>
</feature>
<feature type="region of interest" description="Disordered" evidence="10">
    <location>
        <begin position="1"/>
        <end position="20"/>
    </location>
</feature>
<evidence type="ECO:0000256" key="2">
    <source>
        <dbReference type="ARBA" id="ARBA00022598"/>
    </source>
</evidence>
<evidence type="ECO:0000256" key="5">
    <source>
        <dbReference type="ARBA" id="ARBA00022840"/>
    </source>
</evidence>
<dbReference type="InterPro" id="IPR006195">
    <property type="entry name" value="aa-tRNA-synth_II"/>
</dbReference>
<dbReference type="InterPro" id="IPR012340">
    <property type="entry name" value="NA-bd_OB-fold"/>
</dbReference>
<evidence type="ECO:0000313" key="12">
    <source>
        <dbReference type="EMBL" id="KAF5836886.1"/>
    </source>
</evidence>
<dbReference type="InterPro" id="IPR004364">
    <property type="entry name" value="Aa-tRNA-synt_II"/>
</dbReference>
<dbReference type="PROSITE" id="PS50862">
    <property type="entry name" value="AA_TRNA_LIGASE_II"/>
    <property type="match status" value="1"/>
</dbReference>
<evidence type="ECO:0000256" key="9">
    <source>
        <dbReference type="RuleBase" id="RU003748"/>
    </source>
</evidence>
<evidence type="ECO:0000256" key="1">
    <source>
        <dbReference type="ARBA" id="ARBA00013166"/>
    </source>
</evidence>
<organism evidence="12 13">
    <name type="scientific">Dunaliella salina</name>
    <name type="common">Green alga</name>
    <name type="synonym">Protococcus salinus</name>
    <dbReference type="NCBI Taxonomy" id="3046"/>
    <lineage>
        <taxon>Eukaryota</taxon>
        <taxon>Viridiplantae</taxon>
        <taxon>Chlorophyta</taxon>
        <taxon>core chlorophytes</taxon>
        <taxon>Chlorophyceae</taxon>
        <taxon>CS clade</taxon>
        <taxon>Chlamydomonadales</taxon>
        <taxon>Dunaliellaceae</taxon>
        <taxon>Dunaliella</taxon>
    </lineage>
</organism>
<dbReference type="HAMAP" id="MF_00252">
    <property type="entry name" value="Lys_tRNA_synth_class2"/>
    <property type="match status" value="1"/>
</dbReference>
<evidence type="ECO:0000256" key="10">
    <source>
        <dbReference type="SAM" id="MobiDB-lite"/>
    </source>
</evidence>
<sequence>MLTKKPNQLHTSVSSQKTQPCHRSILLPCFATSSDAPAPSTKPSKPPKQPKQPRQPRQAQSASSPEEIRGVRLQKVSDLRTSGMEPFAYRFDRTHFTAELQEQYKSLESGQEAECPNPICVAGRVMNKRVMGKLAFLTLRDGQGQVQLYVEKARMEEAAEGSFDQLKSMVDVGDIVGAVGGVKRTEKGELSVTATQLQVLTKSLLPLPDKWHGLTDVEKRYRQRYLDMIMSEETRGTFRARSRIISTIRRYLEDREFLEVETPVLESVAGGADARPFVTYHNTLQRNFTLRIATELHLKRMVVGGLERVFELGRIFRNEGMSARHNPEFTTVELYQAYADYQDMMDLTEELTRACAQAVNGKLQEATGMDVMAFEHCQQGEQQGLPGEPVGGGLEAAKAAAVAMLHERADADVRRKTLPKVGAAPTVGHLLNELFEAMCEGSLIQPTFVLEHPIAISPLAKPHRSKPGVTERFELFVAAREHANAFSELTDPVEQRRRFEQQVAEHKAAVEAAKAAEAEAGGKGEPDEDAPYEVEVDYDFITALEHGMPPTGGLGIGIDRLVMLLTDSPSIRDVIAFPLMK</sequence>
<dbReference type="InterPro" id="IPR044136">
    <property type="entry name" value="Lys-tRNA-ligase_II_N"/>
</dbReference>
<feature type="compositionally biased region" description="Low complexity" evidence="10">
    <location>
        <begin position="55"/>
        <end position="65"/>
    </location>
</feature>
<dbReference type="PANTHER" id="PTHR42918">
    <property type="entry name" value="LYSYL-TRNA SYNTHETASE"/>
    <property type="match status" value="1"/>
</dbReference>
<comment type="caution">
    <text evidence="12">The sequence shown here is derived from an EMBL/GenBank/DDBJ whole genome shotgun (WGS) entry which is preliminary data.</text>
</comment>
<dbReference type="InterPro" id="IPR018149">
    <property type="entry name" value="Lys-tRNA-synth_II_C"/>
</dbReference>
<evidence type="ECO:0000259" key="11">
    <source>
        <dbReference type="PROSITE" id="PS50862"/>
    </source>
</evidence>
<evidence type="ECO:0000313" key="13">
    <source>
        <dbReference type="Proteomes" id="UP000815325"/>
    </source>
</evidence>
<evidence type="ECO:0000256" key="3">
    <source>
        <dbReference type="ARBA" id="ARBA00022723"/>
    </source>
</evidence>
<dbReference type="Pfam" id="PF00152">
    <property type="entry name" value="tRNA-synt_2"/>
    <property type="match status" value="1"/>
</dbReference>
<dbReference type="InterPro" id="IPR045864">
    <property type="entry name" value="aa-tRNA-synth_II/BPL/LPL"/>
</dbReference>
<dbReference type="CDD" id="cd00775">
    <property type="entry name" value="LysRS_core"/>
    <property type="match status" value="1"/>
</dbReference>
<evidence type="ECO:0000256" key="8">
    <source>
        <dbReference type="ARBA" id="ARBA00048573"/>
    </source>
</evidence>
<dbReference type="CDD" id="cd04322">
    <property type="entry name" value="LysRS_N"/>
    <property type="match status" value="1"/>
</dbReference>
<name>A0ABQ7GQK4_DUNSA</name>
<dbReference type="PRINTS" id="PR00982">
    <property type="entry name" value="TRNASYNTHLYS"/>
</dbReference>
<dbReference type="InterPro" id="IPR004365">
    <property type="entry name" value="NA-bd_OB_tRNA"/>
</dbReference>
<feature type="compositionally biased region" description="Low complexity" evidence="10">
    <location>
        <begin position="31"/>
        <end position="43"/>
    </location>
</feature>
<comment type="catalytic activity">
    <reaction evidence="8 9">
        <text>tRNA(Lys) + L-lysine + ATP = L-lysyl-tRNA(Lys) + AMP + diphosphate</text>
        <dbReference type="Rhea" id="RHEA:20792"/>
        <dbReference type="Rhea" id="RHEA-COMP:9696"/>
        <dbReference type="Rhea" id="RHEA-COMP:9697"/>
        <dbReference type="ChEBI" id="CHEBI:30616"/>
        <dbReference type="ChEBI" id="CHEBI:32551"/>
        <dbReference type="ChEBI" id="CHEBI:33019"/>
        <dbReference type="ChEBI" id="CHEBI:78442"/>
        <dbReference type="ChEBI" id="CHEBI:78529"/>
        <dbReference type="ChEBI" id="CHEBI:456215"/>
        <dbReference type="EC" id="6.1.1.6"/>
    </reaction>
</comment>
<keyword evidence="5" id="KW-0067">ATP-binding</keyword>
<keyword evidence="2" id="KW-0436">Ligase</keyword>